<dbReference type="AlphaFoldDB" id="A0A167Y348"/>
<protein>
    <submittedName>
        <fullName evidence="2">Uncharacterized protein</fullName>
    </submittedName>
</protein>
<gene>
    <name evidence="2" type="ORF">AAL_07031</name>
</gene>
<evidence type="ECO:0000256" key="1">
    <source>
        <dbReference type="SAM" id="MobiDB-lite"/>
    </source>
</evidence>
<evidence type="ECO:0000313" key="2">
    <source>
        <dbReference type="EMBL" id="KZZ90805.1"/>
    </source>
</evidence>
<proteinExistence type="predicted"/>
<feature type="compositionally biased region" description="Basic and acidic residues" evidence="1">
    <location>
        <begin position="1"/>
        <end position="12"/>
    </location>
</feature>
<feature type="region of interest" description="Disordered" evidence="1">
    <location>
        <begin position="1"/>
        <end position="26"/>
    </location>
</feature>
<sequence>MSRAEGSRERPSRGPQYPTPGELREAHKIYAFNQRDPNFKTRRGTLIGPEDAKDLQDLAFYDFDSEESIARKERPVRARHPAYWNVNGRTAVSAAWRTAERATNKAKRVLLCQFLEEHTNSLRLTFFERLFSRLPEIRKPSYEVYKRIVKTTSRGDNPEVASPMDSLILTVEQMLLEVSRNRALLQVSKSYIQDNARHRLDDRYATAIFTGITEIHSRAVFPESSSMRRIFR</sequence>
<reference evidence="2 3" key="1">
    <citation type="journal article" date="2016" name="Genome Biol. Evol.">
        <title>Divergent and convergent evolution of fungal pathogenicity.</title>
        <authorList>
            <person name="Shang Y."/>
            <person name="Xiao G."/>
            <person name="Zheng P."/>
            <person name="Cen K."/>
            <person name="Zhan S."/>
            <person name="Wang C."/>
        </authorList>
    </citation>
    <scope>NUCLEOTIDE SEQUENCE [LARGE SCALE GENOMIC DNA]</scope>
    <source>
        <strain evidence="2 3">RCEF 2490</strain>
    </source>
</reference>
<keyword evidence="3" id="KW-1185">Reference proteome</keyword>
<name>A0A167Y348_9HYPO</name>
<accession>A0A167Y348</accession>
<organism evidence="2 3">
    <name type="scientific">Moelleriella libera RCEF 2490</name>
    <dbReference type="NCBI Taxonomy" id="1081109"/>
    <lineage>
        <taxon>Eukaryota</taxon>
        <taxon>Fungi</taxon>
        <taxon>Dikarya</taxon>
        <taxon>Ascomycota</taxon>
        <taxon>Pezizomycotina</taxon>
        <taxon>Sordariomycetes</taxon>
        <taxon>Hypocreomycetidae</taxon>
        <taxon>Hypocreales</taxon>
        <taxon>Clavicipitaceae</taxon>
        <taxon>Moelleriella</taxon>
    </lineage>
</organism>
<dbReference type="Proteomes" id="UP000078544">
    <property type="component" value="Unassembled WGS sequence"/>
</dbReference>
<comment type="caution">
    <text evidence="2">The sequence shown here is derived from an EMBL/GenBank/DDBJ whole genome shotgun (WGS) entry which is preliminary data.</text>
</comment>
<evidence type="ECO:0000313" key="3">
    <source>
        <dbReference type="Proteomes" id="UP000078544"/>
    </source>
</evidence>
<dbReference type="EMBL" id="AZGY01000020">
    <property type="protein sequence ID" value="KZZ90805.1"/>
    <property type="molecule type" value="Genomic_DNA"/>
</dbReference>